<organism evidence="1 2">
    <name type="scientific">Candidatus Gottesmanbacteria bacterium RIFOXYB1_FULL_47_11</name>
    <dbReference type="NCBI Taxonomy" id="1798401"/>
    <lineage>
        <taxon>Bacteria</taxon>
        <taxon>Candidatus Gottesmaniibacteriota</taxon>
    </lineage>
</organism>
<proteinExistence type="predicted"/>
<name>A0A1F6BEB0_9BACT</name>
<protein>
    <submittedName>
        <fullName evidence="1">Uncharacterized protein</fullName>
    </submittedName>
</protein>
<gene>
    <name evidence="1" type="ORF">A2363_02540</name>
</gene>
<evidence type="ECO:0000313" key="2">
    <source>
        <dbReference type="Proteomes" id="UP000176186"/>
    </source>
</evidence>
<dbReference type="STRING" id="1798401.A2363_02540"/>
<sequence>MENSKENPNSLLQKIHFAFEEPDPKVVERLKDRELWIQKEASGRVHVRPPESDKKMRIVFRTEDPEMFDLFNDAASEVTKKWDGFHQIGAGYKEGLTAFELWKKPDVSNEELLEEVKKTMIQIATENIGS</sequence>
<dbReference type="AlphaFoldDB" id="A0A1F6BEB0"/>
<reference evidence="1 2" key="1">
    <citation type="journal article" date="2016" name="Nat. Commun.">
        <title>Thousands of microbial genomes shed light on interconnected biogeochemical processes in an aquifer system.</title>
        <authorList>
            <person name="Anantharaman K."/>
            <person name="Brown C.T."/>
            <person name="Hug L.A."/>
            <person name="Sharon I."/>
            <person name="Castelle C.J."/>
            <person name="Probst A.J."/>
            <person name="Thomas B.C."/>
            <person name="Singh A."/>
            <person name="Wilkins M.J."/>
            <person name="Karaoz U."/>
            <person name="Brodie E.L."/>
            <person name="Williams K.H."/>
            <person name="Hubbard S.S."/>
            <person name="Banfield J.F."/>
        </authorList>
    </citation>
    <scope>NUCLEOTIDE SEQUENCE [LARGE SCALE GENOMIC DNA]</scope>
</reference>
<evidence type="ECO:0000313" key="1">
    <source>
        <dbReference type="EMBL" id="OGG35276.1"/>
    </source>
</evidence>
<comment type="caution">
    <text evidence="1">The sequence shown here is derived from an EMBL/GenBank/DDBJ whole genome shotgun (WGS) entry which is preliminary data.</text>
</comment>
<dbReference type="EMBL" id="MFKE01000016">
    <property type="protein sequence ID" value="OGG35276.1"/>
    <property type="molecule type" value="Genomic_DNA"/>
</dbReference>
<dbReference type="Proteomes" id="UP000176186">
    <property type="component" value="Unassembled WGS sequence"/>
</dbReference>
<accession>A0A1F6BEB0</accession>